<gene>
    <name evidence="1" type="ORF">EI291_09525</name>
</gene>
<dbReference type="EMBL" id="RWIT01000004">
    <property type="protein sequence ID" value="RSK48797.1"/>
    <property type="molecule type" value="Genomic_DNA"/>
</dbReference>
<evidence type="ECO:0000313" key="2">
    <source>
        <dbReference type="Proteomes" id="UP000273500"/>
    </source>
</evidence>
<dbReference type="AlphaFoldDB" id="A0A3R9V8C8"/>
<keyword evidence="2" id="KW-1185">Reference proteome</keyword>
<dbReference type="OrthoDB" id="858013at2"/>
<proteinExistence type="predicted"/>
<name>A0A3R9V8C8_9BACT</name>
<protein>
    <submittedName>
        <fullName evidence="1">Uncharacterized protein</fullName>
    </submittedName>
</protein>
<dbReference type="RefSeq" id="WP_125419585.1">
    <property type="nucleotide sequence ID" value="NZ_RWIT01000004.1"/>
</dbReference>
<sequence length="258" mass="28010">MHLPYKLLFVVVAAPAAKDVPNYKVRGRVLRIQGKAPAASLKFTVGLAGNPQVVSFAGTAWSAWVPSTRAGIEQALATYNNANNSFWQVATGLGITPPASTSTSFPDLTVQVQSAIGGGETSTTPAELFGPGIGLMLWRGTDQKIHIDTFTGHGRRVYDQALKAAFLPEQERPKKILFGERYIGSDNDYLSWREGIRRLCGLGFNVLHPVPANLTSTVRAAGIQKIWGAVYNPPGYAFNFGPQRHAEFVKFVQDQVNP</sequence>
<organism evidence="1 2">
    <name type="scientific">Hymenobacter rigui</name>
    <dbReference type="NCBI Taxonomy" id="334424"/>
    <lineage>
        <taxon>Bacteria</taxon>
        <taxon>Pseudomonadati</taxon>
        <taxon>Bacteroidota</taxon>
        <taxon>Cytophagia</taxon>
        <taxon>Cytophagales</taxon>
        <taxon>Hymenobacteraceae</taxon>
        <taxon>Hymenobacter</taxon>
    </lineage>
</organism>
<dbReference type="Proteomes" id="UP000273500">
    <property type="component" value="Unassembled WGS sequence"/>
</dbReference>
<comment type="caution">
    <text evidence="1">The sequence shown here is derived from an EMBL/GenBank/DDBJ whole genome shotgun (WGS) entry which is preliminary data.</text>
</comment>
<accession>A0A3R9V8C8</accession>
<reference evidence="1 2" key="1">
    <citation type="submission" date="2018-12" db="EMBL/GenBank/DDBJ databases">
        <authorList>
            <person name="Feng G."/>
            <person name="Zhu H."/>
        </authorList>
    </citation>
    <scope>NUCLEOTIDE SEQUENCE [LARGE SCALE GENOMIC DNA]</scope>
    <source>
        <strain evidence="1 2">KCTC 12533</strain>
    </source>
</reference>
<evidence type="ECO:0000313" key="1">
    <source>
        <dbReference type="EMBL" id="RSK48797.1"/>
    </source>
</evidence>